<name>A0A8C4SB94_ERPCA</name>
<reference evidence="3" key="3">
    <citation type="submission" date="2025-09" db="UniProtKB">
        <authorList>
            <consortium name="Ensembl"/>
        </authorList>
    </citation>
    <scope>IDENTIFICATION</scope>
</reference>
<dbReference type="GeneTree" id="ENSGT00940000162133"/>
<feature type="domain" description="BTB" evidence="2">
    <location>
        <begin position="15"/>
        <end position="89"/>
    </location>
</feature>
<dbReference type="CDD" id="cd18294">
    <property type="entry name" value="BTB_POZ_BTBD19"/>
    <property type="match status" value="1"/>
</dbReference>
<sequence>MIRTKCTGLMKFPGRDVKFLVGKERREVFAHRCILACRCEVFHGMFSHHFQRSVVKEWLEEPLVLSEVQPDVFLAVIEFLYTNCVSLNKIIALEVLTSAVEYGLNDLRKLCIEFITDTLTVETVSEAFQAAVTFGQIDMRDKCLEFIENCTKEVVSTRGFYELSDVALLFILKSDHLLIDESELLLAVREWAHVNALVLERPIAEVAKEAVREVRLFLLSPEELTKLENENHKDNLIPVEQIAEVWKFHALKKWSPGAQSHLLQRRKGTRRREHHRYLNHSHK</sequence>
<feature type="compositionally biased region" description="Basic residues" evidence="1">
    <location>
        <begin position="263"/>
        <end position="283"/>
    </location>
</feature>
<dbReference type="SUPFAM" id="SSF54695">
    <property type="entry name" value="POZ domain"/>
    <property type="match status" value="1"/>
</dbReference>
<dbReference type="Ensembl" id="ENSECRT00000014455.1">
    <property type="protein sequence ID" value="ENSECRP00000014208.1"/>
    <property type="gene ID" value="ENSECRG00000009487.1"/>
</dbReference>
<dbReference type="InterPro" id="IPR000210">
    <property type="entry name" value="BTB/POZ_dom"/>
</dbReference>
<evidence type="ECO:0000256" key="1">
    <source>
        <dbReference type="SAM" id="MobiDB-lite"/>
    </source>
</evidence>
<accession>A0A8C4SB94</accession>
<dbReference type="AlphaFoldDB" id="A0A8C4SB94"/>
<dbReference type="InterPro" id="IPR042846">
    <property type="entry name" value="BTBD19"/>
</dbReference>
<proteinExistence type="predicted"/>
<gene>
    <name evidence="3" type="primary">BTBD19</name>
</gene>
<evidence type="ECO:0000313" key="4">
    <source>
        <dbReference type="Proteomes" id="UP000694620"/>
    </source>
</evidence>
<dbReference type="SMART" id="SM00225">
    <property type="entry name" value="BTB"/>
    <property type="match status" value="1"/>
</dbReference>
<organism evidence="3 4">
    <name type="scientific">Erpetoichthys calabaricus</name>
    <name type="common">Rope fish</name>
    <name type="synonym">Calamoichthys calabaricus</name>
    <dbReference type="NCBI Taxonomy" id="27687"/>
    <lineage>
        <taxon>Eukaryota</taxon>
        <taxon>Metazoa</taxon>
        <taxon>Chordata</taxon>
        <taxon>Craniata</taxon>
        <taxon>Vertebrata</taxon>
        <taxon>Euteleostomi</taxon>
        <taxon>Actinopterygii</taxon>
        <taxon>Polypteriformes</taxon>
        <taxon>Polypteridae</taxon>
        <taxon>Erpetoichthys</taxon>
    </lineage>
</organism>
<dbReference type="Proteomes" id="UP000694620">
    <property type="component" value="Chromosome 10"/>
</dbReference>
<evidence type="ECO:0000313" key="3">
    <source>
        <dbReference type="Ensembl" id="ENSECRP00000014208.1"/>
    </source>
</evidence>
<dbReference type="PANTHER" id="PTHR46965:SF1">
    <property type="entry name" value="BTB_POZ DOMAIN-CONTAINING PROTEIN 19"/>
    <property type="match status" value="1"/>
</dbReference>
<dbReference type="PROSITE" id="PS50097">
    <property type="entry name" value="BTB"/>
    <property type="match status" value="1"/>
</dbReference>
<dbReference type="SMART" id="SM00875">
    <property type="entry name" value="BACK"/>
    <property type="match status" value="1"/>
</dbReference>
<protein>
    <submittedName>
        <fullName evidence="3">BTB domain containing 19</fullName>
    </submittedName>
</protein>
<dbReference type="InterPro" id="IPR011705">
    <property type="entry name" value="BACK"/>
</dbReference>
<dbReference type="Gene3D" id="3.30.710.10">
    <property type="entry name" value="Potassium Channel Kv1.1, Chain A"/>
    <property type="match status" value="1"/>
</dbReference>
<evidence type="ECO:0000259" key="2">
    <source>
        <dbReference type="PROSITE" id="PS50097"/>
    </source>
</evidence>
<reference evidence="3" key="2">
    <citation type="submission" date="2025-08" db="UniProtKB">
        <authorList>
            <consortium name="Ensembl"/>
        </authorList>
    </citation>
    <scope>IDENTIFICATION</scope>
</reference>
<dbReference type="Pfam" id="PF07707">
    <property type="entry name" value="BACK"/>
    <property type="match status" value="1"/>
</dbReference>
<feature type="region of interest" description="Disordered" evidence="1">
    <location>
        <begin position="261"/>
        <end position="283"/>
    </location>
</feature>
<dbReference type="CDD" id="cd18494">
    <property type="entry name" value="BACK_BTBD19"/>
    <property type="match status" value="1"/>
</dbReference>
<keyword evidence="4" id="KW-1185">Reference proteome</keyword>
<reference evidence="3" key="1">
    <citation type="submission" date="2021-06" db="EMBL/GenBank/DDBJ databases">
        <authorList>
            <consortium name="Wellcome Sanger Institute Data Sharing"/>
        </authorList>
    </citation>
    <scope>NUCLEOTIDE SEQUENCE [LARGE SCALE GENOMIC DNA]</scope>
</reference>
<dbReference type="Gene3D" id="1.25.40.420">
    <property type="match status" value="1"/>
</dbReference>
<dbReference type="InterPro" id="IPR011333">
    <property type="entry name" value="SKP1/BTB/POZ_sf"/>
</dbReference>
<dbReference type="Pfam" id="PF00651">
    <property type="entry name" value="BTB"/>
    <property type="match status" value="1"/>
</dbReference>
<dbReference type="PANTHER" id="PTHR46965">
    <property type="entry name" value="BTB/POZ DOMAIN-CONTAINING PROTEIN 19"/>
    <property type="match status" value="1"/>
</dbReference>